<feature type="compositionally biased region" description="Basic residues" evidence="1">
    <location>
        <begin position="123"/>
        <end position="133"/>
    </location>
</feature>
<feature type="compositionally biased region" description="Low complexity" evidence="1">
    <location>
        <begin position="83"/>
        <end position="97"/>
    </location>
</feature>
<comment type="caution">
    <text evidence="2">The sequence shown here is derived from an EMBL/GenBank/DDBJ whole genome shotgun (WGS) entry which is preliminary data.</text>
</comment>
<name>A0A8H7RB08_9FUNG</name>
<dbReference type="OrthoDB" id="2301548at2759"/>
<dbReference type="EMBL" id="JAEPRB010001242">
    <property type="protein sequence ID" value="KAG2206326.1"/>
    <property type="molecule type" value="Genomic_DNA"/>
</dbReference>
<evidence type="ECO:0000313" key="2">
    <source>
        <dbReference type="EMBL" id="KAG2206326.1"/>
    </source>
</evidence>
<dbReference type="AlphaFoldDB" id="A0A8H7RB08"/>
<proteinExistence type="predicted"/>
<feature type="non-terminal residue" evidence="2">
    <location>
        <position position="1"/>
    </location>
</feature>
<feature type="region of interest" description="Disordered" evidence="1">
    <location>
        <begin position="1"/>
        <end position="138"/>
    </location>
</feature>
<gene>
    <name evidence="2" type="ORF">INT45_001836</name>
</gene>
<feature type="compositionally biased region" description="Polar residues" evidence="1">
    <location>
        <begin position="53"/>
        <end position="62"/>
    </location>
</feature>
<organism evidence="2 3">
    <name type="scientific">Circinella minor</name>
    <dbReference type="NCBI Taxonomy" id="1195481"/>
    <lineage>
        <taxon>Eukaryota</taxon>
        <taxon>Fungi</taxon>
        <taxon>Fungi incertae sedis</taxon>
        <taxon>Mucoromycota</taxon>
        <taxon>Mucoromycotina</taxon>
        <taxon>Mucoromycetes</taxon>
        <taxon>Mucorales</taxon>
        <taxon>Lichtheimiaceae</taxon>
        <taxon>Circinella</taxon>
    </lineage>
</organism>
<accession>A0A8H7RB08</accession>
<reference evidence="2 3" key="1">
    <citation type="submission" date="2020-12" db="EMBL/GenBank/DDBJ databases">
        <title>Metabolic potential, ecology and presence of endohyphal bacteria is reflected in genomic diversity of Mucoromycotina.</title>
        <authorList>
            <person name="Muszewska A."/>
            <person name="Okrasinska A."/>
            <person name="Steczkiewicz K."/>
            <person name="Drgas O."/>
            <person name="Orlowska M."/>
            <person name="Perlinska-Lenart U."/>
            <person name="Aleksandrzak-Piekarczyk T."/>
            <person name="Szatraj K."/>
            <person name="Zielenkiewicz U."/>
            <person name="Pilsyk S."/>
            <person name="Malc E."/>
            <person name="Mieczkowski P."/>
            <person name="Kruszewska J.S."/>
            <person name="Biernat P."/>
            <person name="Pawlowska J."/>
        </authorList>
    </citation>
    <scope>NUCLEOTIDE SEQUENCE [LARGE SCALE GENOMIC DNA]</scope>
    <source>
        <strain evidence="2 3">CBS 142.35</strain>
    </source>
</reference>
<dbReference type="Proteomes" id="UP000646827">
    <property type="component" value="Unassembled WGS sequence"/>
</dbReference>
<feature type="compositionally biased region" description="Polar residues" evidence="1">
    <location>
        <begin position="36"/>
        <end position="45"/>
    </location>
</feature>
<sequence length="386" mass="43786">CNREDGDNSTVDAADVPVRTLTPVPQQLQSDDEENNATNNQSSLFHQDDIRQSLIQSDSQPNELSSESIQEQDEDDDLPNNQHNIETSSETTSNISHPIPNIQNPTTTQSISKKSKSSISKNGSRRQPRKRQREKTPVEYDNILTQDVENSTEESVVLSTGHTLGNSWKSGGKLVVEINLLCRPELHDIYTTKLSMIHCIALMKEPNEYPAMLTDMNLVNINTIENFTNETVLSKAHASLVRIKTLNKSSIAIAFLDVIQQINIIYCQHIYHKVNGGVKRYFDMNVFRDKSERGAQTEMARMKRGVCRYIKLVREFGVNIVYLPQIFNPYNLREMTSVTFEIVIASIDKVEFIRRLESLCVDSNGPPVIAKKIVKIANEYQEAFKI</sequence>
<protein>
    <submittedName>
        <fullName evidence="2">Uncharacterized protein</fullName>
    </submittedName>
</protein>
<keyword evidence="3" id="KW-1185">Reference proteome</keyword>
<evidence type="ECO:0000256" key="1">
    <source>
        <dbReference type="SAM" id="MobiDB-lite"/>
    </source>
</evidence>
<evidence type="ECO:0000313" key="3">
    <source>
        <dbReference type="Proteomes" id="UP000646827"/>
    </source>
</evidence>